<keyword evidence="1" id="KW-0472">Membrane</keyword>
<keyword evidence="1" id="KW-1133">Transmembrane helix</keyword>
<evidence type="ECO:0000313" key="2">
    <source>
        <dbReference type="EMBL" id="DAF58955.1"/>
    </source>
</evidence>
<protein>
    <submittedName>
        <fullName evidence="2">Uncharacterized protein</fullName>
    </submittedName>
</protein>
<accession>A0A8S5T7F4</accession>
<feature type="transmembrane region" description="Helical" evidence="1">
    <location>
        <begin position="34"/>
        <end position="58"/>
    </location>
</feature>
<name>A0A8S5T7F4_9CAUD</name>
<sequence length="59" mass="6296">MRSIVSACLFQASVALLTLFKLFAIVSNVFYASSTVFLLSLVYLDIDSASAFVSASILA</sequence>
<dbReference type="EMBL" id="BK032759">
    <property type="protein sequence ID" value="DAF58955.1"/>
    <property type="molecule type" value="Genomic_DNA"/>
</dbReference>
<reference evidence="2" key="1">
    <citation type="journal article" date="2021" name="Proc. Natl. Acad. Sci. U.S.A.">
        <title>A Catalog of Tens of Thousands of Viruses from Human Metagenomes Reveals Hidden Associations with Chronic Diseases.</title>
        <authorList>
            <person name="Tisza M.J."/>
            <person name="Buck C.B."/>
        </authorList>
    </citation>
    <scope>NUCLEOTIDE SEQUENCE</scope>
    <source>
        <strain evidence="2">CtxMM9</strain>
    </source>
</reference>
<organism evidence="2">
    <name type="scientific">Siphoviridae sp. ctxMM9</name>
    <dbReference type="NCBI Taxonomy" id="2827973"/>
    <lineage>
        <taxon>Viruses</taxon>
        <taxon>Duplodnaviria</taxon>
        <taxon>Heunggongvirae</taxon>
        <taxon>Uroviricota</taxon>
        <taxon>Caudoviricetes</taxon>
    </lineage>
</organism>
<keyword evidence="1" id="KW-0812">Transmembrane</keyword>
<evidence type="ECO:0000256" key="1">
    <source>
        <dbReference type="SAM" id="Phobius"/>
    </source>
</evidence>
<proteinExistence type="predicted"/>